<dbReference type="PANTHER" id="PTHR10009:SF12">
    <property type="entry name" value="LD43175P"/>
    <property type="match status" value="1"/>
</dbReference>
<protein>
    <submittedName>
        <fullName evidence="9 10">Protein yellow</fullName>
    </submittedName>
</protein>
<dbReference type="EnsemblMetazoa" id="XM_028274163.2">
    <property type="protein sequence ID" value="XP_028129964.1"/>
    <property type="gene ID" value="LOC114325992"/>
</dbReference>
<comment type="subcellular location">
    <subcellularLocation>
        <location evidence="1">Secreted</location>
    </subcellularLocation>
</comment>
<keyword evidence="4 6" id="KW-0732">Signal</keyword>
<keyword evidence="5" id="KW-1133">Transmembrane helix</keyword>
<dbReference type="PANTHER" id="PTHR10009">
    <property type="entry name" value="PROTEIN YELLOW-RELATED"/>
    <property type="match status" value="1"/>
</dbReference>
<feature type="chain" id="PRO_5044650903" evidence="6">
    <location>
        <begin position="19"/>
        <end position="455"/>
    </location>
</feature>
<keyword evidence="5" id="KW-0812">Transmembrane</keyword>
<keyword evidence="3" id="KW-0964">Secreted</keyword>
<dbReference type="InterPro" id="IPR011042">
    <property type="entry name" value="6-blade_b-propeller_TolB-like"/>
</dbReference>
<evidence type="ECO:0000313" key="10">
    <source>
        <dbReference type="RefSeq" id="XP_028129964.1"/>
    </source>
</evidence>
<evidence type="ECO:0000256" key="4">
    <source>
        <dbReference type="ARBA" id="ARBA00022729"/>
    </source>
</evidence>
<evidence type="ECO:0000313" key="11">
    <source>
        <dbReference type="RefSeq" id="XP_028129970.1"/>
    </source>
</evidence>
<evidence type="ECO:0000256" key="3">
    <source>
        <dbReference type="ARBA" id="ARBA00022525"/>
    </source>
</evidence>
<reference evidence="9 10" key="1">
    <citation type="submission" date="2025-04" db="UniProtKB">
        <authorList>
            <consortium name="RefSeq"/>
        </authorList>
    </citation>
    <scope>IDENTIFICATION</scope>
    <source>
        <tissue evidence="9 10">Whole insect</tissue>
    </source>
</reference>
<feature type="transmembrane region" description="Helical" evidence="5">
    <location>
        <begin position="434"/>
        <end position="452"/>
    </location>
</feature>
<evidence type="ECO:0000256" key="1">
    <source>
        <dbReference type="ARBA" id="ARBA00004613"/>
    </source>
</evidence>
<evidence type="ECO:0000313" key="9">
    <source>
        <dbReference type="RefSeq" id="XP_028129957.1"/>
    </source>
</evidence>
<comment type="similarity">
    <text evidence="2">Belongs to the major royal jelly protein family.</text>
</comment>
<dbReference type="InterPro" id="IPR017996">
    <property type="entry name" value="MRJP/yellow-related"/>
</dbReference>
<evidence type="ECO:0000256" key="6">
    <source>
        <dbReference type="SAM" id="SignalP"/>
    </source>
</evidence>
<dbReference type="Pfam" id="PF03022">
    <property type="entry name" value="MRJP"/>
    <property type="match status" value="1"/>
</dbReference>
<dbReference type="OrthoDB" id="7776143at2759"/>
<evidence type="ECO:0000256" key="5">
    <source>
        <dbReference type="SAM" id="Phobius"/>
    </source>
</evidence>
<dbReference type="RefSeq" id="XP_028129964.1">
    <property type="nucleotide sequence ID" value="XM_028274163.1"/>
</dbReference>
<name>A0A6P7F2U5_DIAVI</name>
<organism evidence="10">
    <name type="scientific">Diabrotica virgifera virgifera</name>
    <name type="common">western corn rootworm</name>
    <dbReference type="NCBI Taxonomy" id="50390"/>
    <lineage>
        <taxon>Eukaryota</taxon>
        <taxon>Metazoa</taxon>
        <taxon>Ecdysozoa</taxon>
        <taxon>Arthropoda</taxon>
        <taxon>Hexapoda</taxon>
        <taxon>Insecta</taxon>
        <taxon>Pterygota</taxon>
        <taxon>Neoptera</taxon>
        <taxon>Endopterygota</taxon>
        <taxon>Coleoptera</taxon>
        <taxon>Polyphaga</taxon>
        <taxon>Cucujiformia</taxon>
        <taxon>Chrysomeloidea</taxon>
        <taxon>Chrysomelidae</taxon>
        <taxon>Galerucinae</taxon>
        <taxon>Diabroticina</taxon>
        <taxon>Diabroticites</taxon>
        <taxon>Diabrotica</taxon>
    </lineage>
</organism>
<reference evidence="7" key="2">
    <citation type="submission" date="2025-05" db="UniProtKB">
        <authorList>
            <consortium name="EnsemblMetazoa"/>
        </authorList>
    </citation>
    <scope>IDENTIFICATION</scope>
</reference>
<evidence type="ECO:0000313" key="7">
    <source>
        <dbReference type="EnsemblMetazoa" id="XP_028129957.1"/>
    </source>
</evidence>
<gene>
    <name evidence="9 10 11" type="primary">LOC114325992</name>
</gene>
<keyword evidence="5" id="KW-0472">Membrane</keyword>
<sequence>MMVSLLLPLLFVAHTVIATEDSLKVAFQWKVIDFQYPTSNARWEASTSRQFIPENNVPLGLEVYGDRIFITLPRWKEGVGASLAYINTTDPLDSPILRPYPNWEAHNQRKEVPELVSAFRTKVDSCGQLWVLDTGFSDLYGRNPKQIVLPRIVIYDLKTDKLVRVFPIPDEQFNKDDSFFSNIVIEEDGCDNSIAYLADLGKPSLVVYDFKQNRSWIVTHHYFNIDPAAGSMNVSGVTYQGSDGLYGLALSEKNEEGFSTLYFHPKTSFNEFTVSTKVLRNETALQNASAVFEEFKLLGSRGPKAQSGVSFLDKKTGVLFYSLVNLNAVACWRTSLQNYTIQSQGRIFMSNELMVSPNDIKVDQNDTLWVLSNKLPVFLHKFLDYKEYNFRILKSSVKEAIAGTACDSKIKYNHTIMMNITGNSRGVNMTGSTGAMSLNMMYITIGALLLLLSSR</sequence>
<dbReference type="KEGG" id="dvv:114325992"/>
<dbReference type="EnsemblMetazoa" id="XM_028274156.2">
    <property type="protein sequence ID" value="XP_028129957.1"/>
    <property type="gene ID" value="LOC114325992"/>
</dbReference>
<evidence type="ECO:0000256" key="2">
    <source>
        <dbReference type="ARBA" id="ARBA00009127"/>
    </source>
</evidence>
<evidence type="ECO:0000313" key="8">
    <source>
        <dbReference type="Proteomes" id="UP001652700"/>
    </source>
</evidence>
<dbReference type="GeneID" id="114325992"/>
<feature type="signal peptide" evidence="6">
    <location>
        <begin position="1"/>
        <end position="18"/>
    </location>
</feature>
<keyword evidence="8" id="KW-1185">Reference proteome</keyword>
<dbReference type="RefSeq" id="XP_028129957.1">
    <property type="nucleotide sequence ID" value="XM_028274156.1"/>
</dbReference>
<dbReference type="Gene3D" id="2.120.10.30">
    <property type="entry name" value="TolB, C-terminal domain"/>
    <property type="match status" value="1"/>
</dbReference>
<dbReference type="AlphaFoldDB" id="A0A6P7F2U5"/>
<proteinExistence type="inferred from homology"/>
<dbReference type="SUPFAM" id="SSF101898">
    <property type="entry name" value="NHL repeat"/>
    <property type="match status" value="1"/>
</dbReference>
<dbReference type="Proteomes" id="UP001652700">
    <property type="component" value="Unplaced"/>
</dbReference>
<accession>A0A6P7F2U5</accession>
<dbReference type="GO" id="GO:0005576">
    <property type="term" value="C:extracellular region"/>
    <property type="evidence" value="ECO:0007669"/>
    <property type="project" value="UniProtKB-SubCell"/>
</dbReference>
<dbReference type="RefSeq" id="XP_028129970.1">
    <property type="nucleotide sequence ID" value="XM_028274169.1"/>
</dbReference>
<dbReference type="PRINTS" id="PR01366">
    <property type="entry name" value="ROYALJELLY"/>
</dbReference>